<organism evidence="1">
    <name type="scientific">Arundo donax</name>
    <name type="common">Giant reed</name>
    <name type="synonym">Donax arundinaceus</name>
    <dbReference type="NCBI Taxonomy" id="35708"/>
    <lineage>
        <taxon>Eukaryota</taxon>
        <taxon>Viridiplantae</taxon>
        <taxon>Streptophyta</taxon>
        <taxon>Embryophyta</taxon>
        <taxon>Tracheophyta</taxon>
        <taxon>Spermatophyta</taxon>
        <taxon>Magnoliopsida</taxon>
        <taxon>Liliopsida</taxon>
        <taxon>Poales</taxon>
        <taxon>Poaceae</taxon>
        <taxon>PACMAD clade</taxon>
        <taxon>Arundinoideae</taxon>
        <taxon>Arundineae</taxon>
        <taxon>Arundo</taxon>
    </lineage>
</organism>
<evidence type="ECO:0000313" key="1">
    <source>
        <dbReference type="EMBL" id="JAE31837.1"/>
    </source>
</evidence>
<accession>A0A0A9H508</accession>
<sequence>MLFAESSWLWIVTCRCIMLALELKCRKISQLHMFRFRLGYT</sequence>
<reference evidence="1" key="1">
    <citation type="submission" date="2014-09" db="EMBL/GenBank/DDBJ databases">
        <authorList>
            <person name="Magalhaes I.L.F."/>
            <person name="Oliveira U."/>
            <person name="Santos F.R."/>
            <person name="Vidigal T.H.D.A."/>
            <person name="Brescovit A.D."/>
            <person name="Santos A.J."/>
        </authorList>
    </citation>
    <scope>NUCLEOTIDE SEQUENCE</scope>
    <source>
        <tissue evidence="1">Shoot tissue taken approximately 20 cm above the soil surface</tissue>
    </source>
</reference>
<protein>
    <submittedName>
        <fullName evidence="1">Uncharacterized protein</fullName>
    </submittedName>
</protein>
<reference evidence="1" key="2">
    <citation type="journal article" date="2015" name="Data Brief">
        <title>Shoot transcriptome of the giant reed, Arundo donax.</title>
        <authorList>
            <person name="Barrero R.A."/>
            <person name="Guerrero F.D."/>
            <person name="Moolhuijzen P."/>
            <person name="Goolsby J.A."/>
            <person name="Tidwell J."/>
            <person name="Bellgard S.E."/>
            <person name="Bellgard M.I."/>
        </authorList>
    </citation>
    <scope>NUCLEOTIDE SEQUENCE</scope>
    <source>
        <tissue evidence="1">Shoot tissue taken approximately 20 cm above the soil surface</tissue>
    </source>
</reference>
<name>A0A0A9H508_ARUDO</name>
<dbReference type="EMBL" id="GBRH01166059">
    <property type="protein sequence ID" value="JAE31837.1"/>
    <property type="molecule type" value="Transcribed_RNA"/>
</dbReference>
<proteinExistence type="predicted"/>
<dbReference type="AlphaFoldDB" id="A0A0A9H508"/>